<dbReference type="PANTHER" id="PTHR42837:SF2">
    <property type="entry name" value="MEMBRANE METALLOPROTEASE ARASP2, CHLOROPLASTIC-RELATED"/>
    <property type="match status" value="1"/>
</dbReference>
<evidence type="ECO:0000256" key="3">
    <source>
        <dbReference type="ARBA" id="ARBA00007931"/>
    </source>
</evidence>
<dbReference type="RefSeq" id="WP_264512852.1">
    <property type="nucleotide sequence ID" value="NZ_JAPDDR010000003.1"/>
</dbReference>
<keyword evidence="7 11" id="KW-0862">Zinc</keyword>
<evidence type="ECO:0000256" key="8">
    <source>
        <dbReference type="ARBA" id="ARBA00022989"/>
    </source>
</evidence>
<evidence type="ECO:0000256" key="2">
    <source>
        <dbReference type="ARBA" id="ARBA00004141"/>
    </source>
</evidence>
<feature type="transmembrane region" description="Helical" evidence="11">
    <location>
        <begin position="387"/>
        <end position="413"/>
    </location>
</feature>
<dbReference type="PANTHER" id="PTHR42837">
    <property type="entry name" value="REGULATOR OF SIGMA-E PROTEASE RSEP"/>
    <property type="match status" value="1"/>
</dbReference>
<dbReference type="InterPro" id="IPR036034">
    <property type="entry name" value="PDZ_sf"/>
</dbReference>
<keyword evidence="9 11" id="KW-0482">Metalloprotease</keyword>
<dbReference type="InterPro" id="IPR041489">
    <property type="entry name" value="PDZ_6"/>
</dbReference>
<dbReference type="EC" id="3.4.24.-" evidence="11"/>
<evidence type="ECO:0000256" key="7">
    <source>
        <dbReference type="ARBA" id="ARBA00022833"/>
    </source>
</evidence>
<accession>A0ABT3G1H3</accession>
<protein>
    <recommendedName>
        <fullName evidence="11">Zinc metalloprotease</fullName>
        <ecNumber evidence="11">3.4.24.-</ecNumber>
    </recommendedName>
</protein>
<evidence type="ECO:0000256" key="4">
    <source>
        <dbReference type="ARBA" id="ARBA00022670"/>
    </source>
</evidence>
<feature type="transmembrane region" description="Helical" evidence="11">
    <location>
        <begin position="12"/>
        <end position="35"/>
    </location>
</feature>
<dbReference type="PROSITE" id="PS50106">
    <property type="entry name" value="PDZ"/>
    <property type="match status" value="2"/>
</dbReference>
<dbReference type="Proteomes" id="UP001165653">
    <property type="component" value="Unassembled WGS sequence"/>
</dbReference>
<dbReference type="CDD" id="cd06163">
    <property type="entry name" value="S2P-M50_PDZ_RseP-like"/>
    <property type="match status" value="1"/>
</dbReference>
<keyword evidence="8 11" id="KW-1133">Transmembrane helix</keyword>
<proteinExistence type="inferred from homology"/>
<evidence type="ECO:0000256" key="1">
    <source>
        <dbReference type="ARBA" id="ARBA00001947"/>
    </source>
</evidence>
<dbReference type="SUPFAM" id="SSF50156">
    <property type="entry name" value="PDZ domain-like"/>
    <property type="match status" value="2"/>
</dbReference>
<evidence type="ECO:0000256" key="10">
    <source>
        <dbReference type="ARBA" id="ARBA00023136"/>
    </source>
</evidence>
<gene>
    <name evidence="13" type="primary">rseP</name>
    <name evidence="13" type="ORF">OJ996_07535</name>
</gene>
<dbReference type="SMART" id="SM00228">
    <property type="entry name" value="PDZ"/>
    <property type="match status" value="2"/>
</dbReference>
<keyword evidence="14" id="KW-1185">Reference proteome</keyword>
<evidence type="ECO:0000313" key="13">
    <source>
        <dbReference type="EMBL" id="MCW1913419.1"/>
    </source>
</evidence>
<keyword evidence="6 11" id="KW-0378">Hydrolase</keyword>
<feature type="transmembrane region" description="Helical" evidence="11">
    <location>
        <begin position="105"/>
        <end position="129"/>
    </location>
</feature>
<evidence type="ECO:0000256" key="5">
    <source>
        <dbReference type="ARBA" id="ARBA00022692"/>
    </source>
</evidence>
<evidence type="ECO:0000256" key="6">
    <source>
        <dbReference type="ARBA" id="ARBA00022801"/>
    </source>
</evidence>
<comment type="subcellular location">
    <subcellularLocation>
        <location evidence="2">Membrane</location>
        <topology evidence="2">Multi-pass membrane protein</topology>
    </subcellularLocation>
</comment>
<comment type="similarity">
    <text evidence="3 11">Belongs to the peptidase M50B family.</text>
</comment>
<keyword evidence="10 11" id="KW-0472">Membrane</keyword>
<evidence type="ECO:0000256" key="9">
    <source>
        <dbReference type="ARBA" id="ARBA00023049"/>
    </source>
</evidence>
<keyword evidence="11" id="KW-0479">Metal-binding</keyword>
<organism evidence="13 14">
    <name type="scientific">Luteolibacter rhizosphaerae</name>
    <dbReference type="NCBI Taxonomy" id="2989719"/>
    <lineage>
        <taxon>Bacteria</taxon>
        <taxon>Pseudomonadati</taxon>
        <taxon>Verrucomicrobiota</taxon>
        <taxon>Verrucomicrobiia</taxon>
        <taxon>Verrucomicrobiales</taxon>
        <taxon>Verrucomicrobiaceae</taxon>
        <taxon>Luteolibacter</taxon>
    </lineage>
</organism>
<dbReference type="NCBIfam" id="TIGR00054">
    <property type="entry name" value="RIP metalloprotease RseP"/>
    <property type="match status" value="1"/>
</dbReference>
<sequence length="478" mass="52477">MEALVKLSQTALLILVVIAIFNLIIFVHELGHYWAAKWRGLKIDRFQIWFGKPIWSKTINGVQYGLGWIPAGGFVALPQMAPMEAIEGGNLERAPLPPIKPLDKIIVAFAGPLFSFLLAFVAACTVWVIGKPAEVWTTQTVGWVEPGSPGDKAGLKRGDVIEAVNGVPVNSWDGTLDSIQLNIMTSRGSHIEFKVDRPDVGKLTLHSEFEIPKTEWYQRRAPRRVGIEPIATAPVIISDVVGKNAPAEKAGLKKDDVILAINGEEIVSDNQALFLIQKNGGNPLELRYKRGEEVATATVTPQVPVSPVSDPPRFQIGIGIGQDIRADVRQDIVKPSPIQQMQETVRMMVLTIVAVVSPDSSIGIQHLSGPIGIGKVQYNFLLMDHPILRIIAFLVLININLAILNMMPFPVLDGGHIVLAIMEWIAKRPVRVRLLEYIQLCFVFLLFGVMIYVSSKDLFDDFGRGGGGKKATETVFPG</sequence>
<comment type="caution">
    <text evidence="13">The sequence shown here is derived from an EMBL/GenBank/DDBJ whole genome shotgun (WGS) entry which is preliminary data.</text>
</comment>
<keyword evidence="5 11" id="KW-0812">Transmembrane</keyword>
<feature type="domain" description="PDZ" evidence="12">
    <location>
        <begin position="144"/>
        <end position="199"/>
    </location>
</feature>
<evidence type="ECO:0000256" key="11">
    <source>
        <dbReference type="RuleBase" id="RU362031"/>
    </source>
</evidence>
<dbReference type="EMBL" id="JAPDDR010000003">
    <property type="protein sequence ID" value="MCW1913419.1"/>
    <property type="molecule type" value="Genomic_DNA"/>
</dbReference>
<feature type="domain" description="PDZ" evidence="12">
    <location>
        <begin position="208"/>
        <end position="281"/>
    </location>
</feature>
<dbReference type="Gene3D" id="2.30.42.10">
    <property type="match status" value="2"/>
</dbReference>
<dbReference type="Pfam" id="PF02163">
    <property type="entry name" value="Peptidase_M50"/>
    <property type="match status" value="1"/>
</dbReference>
<evidence type="ECO:0000259" key="12">
    <source>
        <dbReference type="PROSITE" id="PS50106"/>
    </source>
</evidence>
<evidence type="ECO:0000313" key="14">
    <source>
        <dbReference type="Proteomes" id="UP001165653"/>
    </source>
</evidence>
<dbReference type="InterPro" id="IPR008915">
    <property type="entry name" value="Peptidase_M50"/>
</dbReference>
<reference evidence="13" key="1">
    <citation type="submission" date="2022-10" db="EMBL/GenBank/DDBJ databases">
        <title>Luteolibacter sp. GHJ8, whole genome shotgun sequencing project.</title>
        <authorList>
            <person name="Zhao G."/>
            <person name="Shen L."/>
        </authorList>
    </citation>
    <scope>NUCLEOTIDE SEQUENCE</scope>
    <source>
        <strain evidence="13">GHJ8</strain>
    </source>
</reference>
<keyword evidence="4" id="KW-0645">Protease</keyword>
<dbReference type="InterPro" id="IPR004387">
    <property type="entry name" value="Pept_M50_Zn"/>
</dbReference>
<feature type="transmembrane region" description="Helical" evidence="11">
    <location>
        <begin position="434"/>
        <end position="453"/>
    </location>
</feature>
<comment type="cofactor">
    <cofactor evidence="1 11">
        <name>Zn(2+)</name>
        <dbReference type="ChEBI" id="CHEBI:29105"/>
    </cofactor>
</comment>
<dbReference type="Pfam" id="PF17820">
    <property type="entry name" value="PDZ_6"/>
    <property type="match status" value="2"/>
</dbReference>
<dbReference type="GO" id="GO:0008237">
    <property type="term" value="F:metallopeptidase activity"/>
    <property type="evidence" value="ECO:0007669"/>
    <property type="project" value="UniProtKB-KW"/>
</dbReference>
<dbReference type="InterPro" id="IPR001478">
    <property type="entry name" value="PDZ"/>
</dbReference>
<name>A0ABT3G1H3_9BACT</name>